<accession>A0AAE0A9V3</accession>
<keyword evidence="2 4" id="KW-0863">Zinc-finger</keyword>
<protein>
    <recommendedName>
        <fullName evidence="5">RING-type domain-containing protein</fullName>
    </recommendedName>
</protein>
<dbReference type="Proteomes" id="UP001281410">
    <property type="component" value="Unassembled WGS sequence"/>
</dbReference>
<comment type="caution">
    <text evidence="6">The sequence shown here is derived from an EMBL/GenBank/DDBJ whole genome shotgun (WGS) entry which is preliminary data.</text>
</comment>
<reference evidence="6" key="1">
    <citation type="journal article" date="2023" name="Plant J.">
        <title>Genome sequences and population genomics provide insights into the demographic history, inbreeding, and mutation load of two 'living fossil' tree species of Dipteronia.</title>
        <authorList>
            <person name="Feng Y."/>
            <person name="Comes H.P."/>
            <person name="Chen J."/>
            <person name="Zhu S."/>
            <person name="Lu R."/>
            <person name="Zhang X."/>
            <person name="Li P."/>
            <person name="Qiu J."/>
            <person name="Olsen K.M."/>
            <person name="Qiu Y."/>
        </authorList>
    </citation>
    <scope>NUCLEOTIDE SEQUENCE</scope>
    <source>
        <strain evidence="6">NBL</strain>
    </source>
</reference>
<dbReference type="GO" id="GO:0008270">
    <property type="term" value="F:zinc ion binding"/>
    <property type="evidence" value="ECO:0007669"/>
    <property type="project" value="UniProtKB-KW"/>
</dbReference>
<dbReference type="PROSITE" id="PS00518">
    <property type="entry name" value="ZF_RING_1"/>
    <property type="match status" value="1"/>
</dbReference>
<dbReference type="Gene3D" id="3.30.40.10">
    <property type="entry name" value="Zinc/RING finger domain, C3HC4 (zinc finger)"/>
    <property type="match status" value="1"/>
</dbReference>
<dbReference type="PANTHER" id="PTHR47074:SF48">
    <property type="entry name" value="POLYNUCLEOTIDYL TRANSFERASE, RIBONUCLEASE H-LIKE SUPERFAMILY PROTEIN"/>
    <property type="match status" value="1"/>
</dbReference>
<gene>
    <name evidence="6" type="ORF">Dsin_020124</name>
</gene>
<dbReference type="EMBL" id="JANJYJ010000006">
    <property type="protein sequence ID" value="KAK3206078.1"/>
    <property type="molecule type" value="Genomic_DNA"/>
</dbReference>
<evidence type="ECO:0000256" key="3">
    <source>
        <dbReference type="ARBA" id="ARBA00022833"/>
    </source>
</evidence>
<dbReference type="InterPro" id="IPR052929">
    <property type="entry name" value="RNase_H-like_EbsB-rel"/>
</dbReference>
<name>A0AAE0A9V3_9ROSI</name>
<sequence>MNKNAVEIKALIEGLNAALSLELTDYFTLYQVSPPRDGCDHAVMRLTFKIALQITGKWPPKQRKIAVLVNQVHLLYREFQSCNPVLVARNDLKYGLKLERDAIVCQTTLPLELSHGKIMMETCVICLEDTDVGNTFSVDGCLHRYCFSCMGLHVEDKLLHAMVPKCPHDGCLKFQACFVLLACRSITPVFLRVTILTPLKNCLYTSFPCSFETDALSVVSMVKADASPYAEVGLIIHDIQLLLNSYPDNDVDYVPRKANMAAYSLAKLGLINSCDSFLMEECPPSVAPFVTGDCPGSL</sequence>
<feature type="domain" description="RING-type" evidence="5">
    <location>
        <begin position="123"/>
        <end position="169"/>
    </location>
</feature>
<proteinExistence type="predicted"/>
<evidence type="ECO:0000259" key="5">
    <source>
        <dbReference type="PROSITE" id="PS50089"/>
    </source>
</evidence>
<evidence type="ECO:0000256" key="1">
    <source>
        <dbReference type="ARBA" id="ARBA00022723"/>
    </source>
</evidence>
<evidence type="ECO:0000256" key="4">
    <source>
        <dbReference type="PROSITE-ProRule" id="PRU00175"/>
    </source>
</evidence>
<evidence type="ECO:0000313" key="7">
    <source>
        <dbReference type="Proteomes" id="UP001281410"/>
    </source>
</evidence>
<evidence type="ECO:0000313" key="6">
    <source>
        <dbReference type="EMBL" id="KAK3206078.1"/>
    </source>
</evidence>
<keyword evidence="7" id="KW-1185">Reference proteome</keyword>
<dbReference type="PANTHER" id="PTHR47074">
    <property type="entry name" value="BNAC02G40300D PROTEIN"/>
    <property type="match status" value="1"/>
</dbReference>
<dbReference type="InterPro" id="IPR013083">
    <property type="entry name" value="Znf_RING/FYVE/PHD"/>
</dbReference>
<organism evidence="6 7">
    <name type="scientific">Dipteronia sinensis</name>
    <dbReference type="NCBI Taxonomy" id="43782"/>
    <lineage>
        <taxon>Eukaryota</taxon>
        <taxon>Viridiplantae</taxon>
        <taxon>Streptophyta</taxon>
        <taxon>Embryophyta</taxon>
        <taxon>Tracheophyta</taxon>
        <taxon>Spermatophyta</taxon>
        <taxon>Magnoliopsida</taxon>
        <taxon>eudicotyledons</taxon>
        <taxon>Gunneridae</taxon>
        <taxon>Pentapetalae</taxon>
        <taxon>rosids</taxon>
        <taxon>malvids</taxon>
        <taxon>Sapindales</taxon>
        <taxon>Sapindaceae</taxon>
        <taxon>Hippocastanoideae</taxon>
        <taxon>Acereae</taxon>
        <taxon>Dipteronia</taxon>
    </lineage>
</organism>
<evidence type="ECO:0000256" key="2">
    <source>
        <dbReference type="ARBA" id="ARBA00022771"/>
    </source>
</evidence>
<dbReference type="InterPro" id="IPR017907">
    <property type="entry name" value="Znf_RING_CS"/>
</dbReference>
<dbReference type="AlphaFoldDB" id="A0AAE0A9V3"/>
<keyword evidence="3" id="KW-0862">Zinc</keyword>
<dbReference type="InterPro" id="IPR001841">
    <property type="entry name" value="Znf_RING"/>
</dbReference>
<dbReference type="SUPFAM" id="SSF57850">
    <property type="entry name" value="RING/U-box"/>
    <property type="match status" value="1"/>
</dbReference>
<keyword evidence="1" id="KW-0479">Metal-binding</keyword>
<dbReference type="PROSITE" id="PS50089">
    <property type="entry name" value="ZF_RING_2"/>
    <property type="match status" value="1"/>
</dbReference>